<dbReference type="InterPro" id="IPR027417">
    <property type="entry name" value="P-loop_NTPase"/>
</dbReference>
<dbReference type="FunFam" id="3.40.50.300:FF:000093">
    <property type="entry name" value="Fidgetin-like 1"/>
    <property type="match status" value="1"/>
</dbReference>
<evidence type="ECO:0000256" key="3">
    <source>
        <dbReference type="ARBA" id="ARBA00022840"/>
    </source>
</evidence>
<dbReference type="Pfam" id="PF17862">
    <property type="entry name" value="AAA_lid_3"/>
    <property type="match status" value="1"/>
</dbReference>
<dbReference type="FunFam" id="1.10.8.60:FF:000022">
    <property type="entry name" value="Fidgetin like 1"/>
    <property type="match status" value="1"/>
</dbReference>
<dbReference type="STRING" id="7395.A0A1A9UX84"/>
<proteinExistence type="inferred from homology"/>
<evidence type="ECO:0000313" key="8">
    <source>
        <dbReference type="Proteomes" id="UP000078200"/>
    </source>
</evidence>
<dbReference type="GO" id="GO:0005694">
    <property type="term" value="C:chromosome"/>
    <property type="evidence" value="ECO:0007669"/>
    <property type="project" value="UniProtKB-ARBA"/>
</dbReference>
<evidence type="ECO:0000256" key="1">
    <source>
        <dbReference type="ARBA" id="ARBA00006914"/>
    </source>
</evidence>
<evidence type="ECO:0000256" key="4">
    <source>
        <dbReference type="RuleBase" id="RU003651"/>
    </source>
</evidence>
<protein>
    <recommendedName>
        <fullName evidence="6">AAA+ ATPase domain-containing protein</fullName>
    </recommendedName>
</protein>
<accession>A0A1A9UX84</accession>
<reference evidence="7" key="1">
    <citation type="submission" date="2020-05" db="UniProtKB">
        <authorList>
            <consortium name="EnsemblMetazoa"/>
        </authorList>
    </citation>
    <scope>IDENTIFICATION</scope>
    <source>
        <strain evidence="7">TTRI</strain>
    </source>
</reference>
<keyword evidence="3 4" id="KW-0067">ATP-binding</keyword>
<dbReference type="GO" id="GO:0016887">
    <property type="term" value="F:ATP hydrolysis activity"/>
    <property type="evidence" value="ECO:0007669"/>
    <property type="project" value="InterPro"/>
</dbReference>
<dbReference type="InterPro" id="IPR041569">
    <property type="entry name" value="AAA_lid_3"/>
</dbReference>
<sequence length="558" mass="63279">MDSDTKYDTLLNAYAAAENKLIKEEVNVDEKFTAWRQQAILIPHLVDRGTFQNDFMERHCSRRDRFIDDSEFVKKRLQGIETLLNKTKQKISLRKITSSDMPDISKIKFPPKEELLDFTQQDRERPSNPSSSVDISKVNVEEEERPRKISRMQAFVKMDSSEKPPFRTALDVFLSQKAKKCDKNDVNGGGEMRRNTAKTDFNLGAPKKSLGTTLGRYANASKKGFVPPLRTTNTANAKENENKHEALNPELRALKDHPALKNIDMKIVEMVTNEIIHELKSIDWCDIAGLDYAKSIIKEAVVYPLLRPDIYTGLRRPPRGILLFGPPGTGKTLIGKCIASQAKATFFSISSSSLTSKWIGESEKLVRALFAVAEARQPSVIFIDEVDSMLCQRSDSENEAYRRMKTEFLVRLDGASTSDDDRVLVVGATNRPQELDEAVRRRFVKRLYIPLPEAEARINILTNLLKTVKNSLNFDDLKEVARLAEGYSGADMDSLCREASMQPLRSIPPESIMTFNMENLRCVDVNDFHSALKKIRPSVSQQDLQQYLDWNKIYGSSS</sequence>
<dbReference type="Proteomes" id="UP000078200">
    <property type="component" value="Unassembled WGS sequence"/>
</dbReference>
<dbReference type="AlphaFoldDB" id="A0A1A9UX84"/>
<dbReference type="InterPro" id="IPR003960">
    <property type="entry name" value="ATPase_AAA_CS"/>
</dbReference>
<dbReference type="GO" id="GO:0051013">
    <property type="term" value="P:microtubule severing"/>
    <property type="evidence" value="ECO:0007669"/>
    <property type="project" value="UniProtKB-ARBA"/>
</dbReference>
<dbReference type="Pfam" id="PF00004">
    <property type="entry name" value="AAA"/>
    <property type="match status" value="1"/>
</dbReference>
<evidence type="ECO:0000313" key="7">
    <source>
        <dbReference type="EnsemblMetazoa" id="GAUT018769-PA"/>
    </source>
</evidence>
<dbReference type="EnsemblMetazoa" id="GAUT018769-RA">
    <property type="protein sequence ID" value="GAUT018769-PA"/>
    <property type="gene ID" value="GAUT018769"/>
</dbReference>
<dbReference type="GO" id="GO:0008568">
    <property type="term" value="F:microtubule severing ATPase activity"/>
    <property type="evidence" value="ECO:0007669"/>
    <property type="project" value="UniProtKB-ARBA"/>
</dbReference>
<dbReference type="PROSITE" id="PS00674">
    <property type="entry name" value="AAA"/>
    <property type="match status" value="1"/>
</dbReference>
<dbReference type="VEuPathDB" id="VectorBase:GAUT018769"/>
<name>A0A1A9UX84_GLOAU</name>
<comment type="similarity">
    <text evidence="1 4">Belongs to the AAA ATPase family.</text>
</comment>
<feature type="region of interest" description="Disordered" evidence="5">
    <location>
        <begin position="120"/>
        <end position="139"/>
    </location>
</feature>
<dbReference type="Pfam" id="PF09336">
    <property type="entry name" value="Vps4_C"/>
    <property type="match status" value="1"/>
</dbReference>
<dbReference type="GO" id="GO:0005813">
    <property type="term" value="C:centrosome"/>
    <property type="evidence" value="ECO:0007669"/>
    <property type="project" value="UniProtKB-ARBA"/>
</dbReference>
<dbReference type="InterPro" id="IPR003959">
    <property type="entry name" value="ATPase_AAA_core"/>
</dbReference>
<dbReference type="SMART" id="SM00382">
    <property type="entry name" value="AAA"/>
    <property type="match status" value="1"/>
</dbReference>
<dbReference type="GO" id="GO:0031114">
    <property type="term" value="P:regulation of microtubule depolymerization"/>
    <property type="evidence" value="ECO:0007669"/>
    <property type="project" value="UniProtKB-ARBA"/>
</dbReference>
<evidence type="ECO:0000256" key="5">
    <source>
        <dbReference type="SAM" id="MobiDB-lite"/>
    </source>
</evidence>
<evidence type="ECO:0000256" key="2">
    <source>
        <dbReference type="ARBA" id="ARBA00022741"/>
    </source>
</evidence>
<dbReference type="InterPro" id="IPR003593">
    <property type="entry name" value="AAA+_ATPase"/>
</dbReference>
<feature type="domain" description="AAA+ ATPase" evidence="6">
    <location>
        <begin position="317"/>
        <end position="453"/>
    </location>
</feature>
<dbReference type="Gene3D" id="3.40.50.300">
    <property type="entry name" value="P-loop containing nucleotide triphosphate hydrolases"/>
    <property type="match status" value="1"/>
</dbReference>
<keyword evidence="2 4" id="KW-0547">Nucleotide-binding</keyword>
<dbReference type="PANTHER" id="PTHR23074">
    <property type="entry name" value="AAA DOMAIN-CONTAINING"/>
    <property type="match status" value="1"/>
</dbReference>
<dbReference type="InterPro" id="IPR050304">
    <property type="entry name" value="MT-severing_AAA_ATPase"/>
</dbReference>
<dbReference type="Gene3D" id="1.10.8.60">
    <property type="match status" value="1"/>
</dbReference>
<evidence type="ECO:0000259" key="6">
    <source>
        <dbReference type="SMART" id="SM00382"/>
    </source>
</evidence>
<keyword evidence="8" id="KW-1185">Reference proteome</keyword>
<dbReference type="GO" id="GO:0000070">
    <property type="term" value="P:mitotic sister chromatid segregation"/>
    <property type="evidence" value="ECO:0007669"/>
    <property type="project" value="UniProtKB-ARBA"/>
</dbReference>
<dbReference type="InterPro" id="IPR015415">
    <property type="entry name" value="Spast_Vps4_C"/>
</dbReference>
<dbReference type="GO" id="GO:0005524">
    <property type="term" value="F:ATP binding"/>
    <property type="evidence" value="ECO:0007669"/>
    <property type="project" value="UniProtKB-KW"/>
</dbReference>
<organism evidence="7 8">
    <name type="scientific">Glossina austeni</name>
    <name type="common">Savannah tsetse fly</name>
    <dbReference type="NCBI Taxonomy" id="7395"/>
    <lineage>
        <taxon>Eukaryota</taxon>
        <taxon>Metazoa</taxon>
        <taxon>Ecdysozoa</taxon>
        <taxon>Arthropoda</taxon>
        <taxon>Hexapoda</taxon>
        <taxon>Insecta</taxon>
        <taxon>Pterygota</taxon>
        <taxon>Neoptera</taxon>
        <taxon>Endopterygota</taxon>
        <taxon>Diptera</taxon>
        <taxon>Brachycera</taxon>
        <taxon>Muscomorpha</taxon>
        <taxon>Hippoboscoidea</taxon>
        <taxon>Glossinidae</taxon>
        <taxon>Glossina</taxon>
    </lineage>
</organism>
<dbReference type="SUPFAM" id="SSF52540">
    <property type="entry name" value="P-loop containing nucleoside triphosphate hydrolases"/>
    <property type="match status" value="1"/>
</dbReference>
<dbReference type="PANTHER" id="PTHR23074:SF17">
    <property type="entry name" value="FIDGETIN-LIKE PROTEIN 1"/>
    <property type="match status" value="1"/>
</dbReference>